<evidence type="ECO:0000313" key="1">
    <source>
        <dbReference type="EMBL" id="CAI9941136.1"/>
    </source>
</evidence>
<name>A0AA86PM49_9EUKA</name>
<evidence type="ECO:0000313" key="2">
    <source>
        <dbReference type="EMBL" id="CAI9941141.1"/>
    </source>
</evidence>
<dbReference type="EMBL" id="CAXDID020000075">
    <property type="protein sequence ID" value="CAL6016051.1"/>
    <property type="molecule type" value="Genomic_DNA"/>
</dbReference>
<evidence type="ECO:0000313" key="4">
    <source>
        <dbReference type="EMBL" id="CAL6016051.1"/>
    </source>
</evidence>
<dbReference type="Proteomes" id="UP001642409">
    <property type="component" value="Unassembled WGS sequence"/>
</dbReference>
<gene>
    <name evidence="3" type="ORF">HINF_LOCUS25317</name>
    <name evidence="4" type="ORF">HINF_LOCUS25322</name>
    <name evidence="1" type="ORF">HINF_LOCUS28781</name>
    <name evidence="2" type="ORF">HINF_LOCUS28786</name>
</gene>
<keyword evidence="5" id="KW-1185">Reference proteome</keyword>
<evidence type="ECO:0000313" key="5">
    <source>
        <dbReference type="Proteomes" id="UP001642409"/>
    </source>
</evidence>
<dbReference type="EMBL" id="CATOUU010000687">
    <property type="protein sequence ID" value="CAI9941136.1"/>
    <property type="molecule type" value="Genomic_DNA"/>
</dbReference>
<accession>A0AA86PM49</accession>
<dbReference type="EMBL" id="CATOUU010000687">
    <property type="protein sequence ID" value="CAI9941141.1"/>
    <property type="molecule type" value="Genomic_DNA"/>
</dbReference>
<evidence type="ECO:0000313" key="3">
    <source>
        <dbReference type="EMBL" id="CAL6016041.1"/>
    </source>
</evidence>
<proteinExistence type="predicted"/>
<comment type="caution">
    <text evidence="1">The sequence shown here is derived from an EMBL/GenBank/DDBJ whole genome shotgun (WGS) entry which is preliminary data.</text>
</comment>
<dbReference type="EMBL" id="CAXDID020000075">
    <property type="protein sequence ID" value="CAL6016041.1"/>
    <property type="molecule type" value="Genomic_DNA"/>
</dbReference>
<reference evidence="3 5" key="2">
    <citation type="submission" date="2024-07" db="EMBL/GenBank/DDBJ databases">
        <authorList>
            <person name="Akdeniz Z."/>
        </authorList>
    </citation>
    <scope>NUCLEOTIDE SEQUENCE [LARGE SCALE GENOMIC DNA]</scope>
</reference>
<dbReference type="AlphaFoldDB" id="A0AA86PM49"/>
<sequence>MYNGSKAITTRKDSSITVQKIAGGWQWAHIKNLPNSQNLLNQIGKYILIAHSNRTLSCIKRLNNSQQTKKHQYNLDDNHAHKDTANNQTLEITISKNIRYEEIL</sequence>
<organism evidence="1">
    <name type="scientific">Hexamita inflata</name>
    <dbReference type="NCBI Taxonomy" id="28002"/>
    <lineage>
        <taxon>Eukaryota</taxon>
        <taxon>Metamonada</taxon>
        <taxon>Diplomonadida</taxon>
        <taxon>Hexamitidae</taxon>
        <taxon>Hexamitinae</taxon>
        <taxon>Hexamita</taxon>
    </lineage>
</organism>
<protein>
    <submittedName>
        <fullName evidence="3">Hypothetical_protein</fullName>
    </submittedName>
</protein>
<reference evidence="1" key="1">
    <citation type="submission" date="2023-06" db="EMBL/GenBank/DDBJ databases">
        <authorList>
            <person name="Kurt Z."/>
        </authorList>
    </citation>
    <scope>NUCLEOTIDE SEQUENCE</scope>
</reference>